<dbReference type="VEuPathDB" id="FungiDB:ASPCADRAFT_202613"/>
<dbReference type="STRING" id="602072.A0A1R3S222"/>
<keyword evidence="2" id="KW-0479">Metal-binding</keyword>
<dbReference type="GO" id="GO:0000981">
    <property type="term" value="F:DNA-binding transcription factor activity, RNA polymerase II-specific"/>
    <property type="evidence" value="ECO:0007669"/>
    <property type="project" value="TreeGrafter"/>
</dbReference>
<dbReference type="GO" id="GO:0000978">
    <property type="term" value="F:RNA polymerase II cis-regulatory region sequence-specific DNA binding"/>
    <property type="evidence" value="ECO:0007669"/>
    <property type="project" value="TreeGrafter"/>
</dbReference>
<dbReference type="GO" id="GO:0006879">
    <property type="term" value="P:intracellular iron ion homeostasis"/>
    <property type="evidence" value="ECO:0007669"/>
    <property type="project" value="TreeGrafter"/>
</dbReference>
<dbReference type="Pfam" id="PF00649">
    <property type="entry name" value="Copper-fist"/>
    <property type="match status" value="1"/>
</dbReference>
<dbReference type="GO" id="GO:0006878">
    <property type="term" value="P:intracellular copper ion homeostasis"/>
    <property type="evidence" value="ECO:0007669"/>
    <property type="project" value="TreeGrafter"/>
</dbReference>
<feature type="compositionally biased region" description="Low complexity" evidence="8">
    <location>
        <begin position="86"/>
        <end position="100"/>
    </location>
</feature>
<dbReference type="PANTHER" id="PTHR28088">
    <property type="entry name" value="TRANSCRIPTIONAL ACTIVATOR HAA1-RELATED"/>
    <property type="match status" value="1"/>
</dbReference>
<evidence type="ECO:0000313" key="10">
    <source>
        <dbReference type="EMBL" id="OOG00779.1"/>
    </source>
</evidence>
<keyword evidence="4" id="KW-0186">Copper</keyword>
<keyword evidence="3" id="KW-0862">Zinc</keyword>
<dbReference type="OrthoDB" id="5600085at2759"/>
<feature type="domain" description="Copper-fist" evidence="9">
    <location>
        <begin position="6"/>
        <end position="41"/>
    </location>
</feature>
<accession>A0A1R3S222</accession>
<evidence type="ECO:0000256" key="1">
    <source>
        <dbReference type="ARBA" id="ARBA00004123"/>
    </source>
</evidence>
<dbReference type="SUPFAM" id="SSF57879">
    <property type="entry name" value="Zinc domain conserved in yeast copper-regulated transcription factors"/>
    <property type="match status" value="1"/>
</dbReference>
<dbReference type="GO" id="GO:0005634">
    <property type="term" value="C:nucleus"/>
    <property type="evidence" value="ECO:0007669"/>
    <property type="project" value="UniProtKB-SubCell"/>
</dbReference>
<name>A0A1R3S222_ASPC5</name>
<dbReference type="AlphaFoldDB" id="A0A1R3S222"/>
<reference evidence="11" key="1">
    <citation type="journal article" date="2017" name="Genome Biol.">
        <title>Comparative genomics reveals high biological diversity and specific adaptations in the industrially and medically important fungal genus Aspergillus.</title>
        <authorList>
            <person name="de Vries R.P."/>
            <person name="Riley R."/>
            <person name="Wiebenga A."/>
            <person name="Aguilar-Osorio G."/>
            <person name="Amillis S."/>
            <person name="Uchima C.A."/>
            <person name="Anderluh G."/>
            <person name="Asadollahi M."/>
            <person name="Askin M."/>
            <person name="Barry K."/>
            <person name="Battaglia E."/>
            <person name="Bayram O."/>
            <person name="Benocci T."/>
            <person name="Braus-Stromeyer S.A."/>
            <person name="Caldana C."/>
            <person name="Canovas D."/>
            <person name="Cerqueira G.C."/>
            <person name="Chen F."/>
            <person name="Chen W."/>
            <person name="Choi C."/>
            <person name="Clum A."/>
            <person name="Dos Santos R.A."/>
            <person name="Damasio A.R."/>
            <person name="Diallinas G."/>
            <person name="Emri T."/>
            <person name="Fekete E."/>
            <person name="Flipphi M."/>
            <person name="Freyberg S."/>
            <person name="Gallo A."/>
            <person name="Gournas C."/>
            <person name="Habgood R."/>
            <person name="Hainaut M."/>
            <person name="Harispe M.L."/>
            <person name="Henrissat B."/>
            <person name="Hilden K.S."/>
            <person name="Hope R."/>
            <person name="Hossain A."/>
            <person name="Karabika E."/>
            <person name="Karaffa L."/>
            <person name="Karanyi Z."/>
            <person name="Krasevec N."/>
            <person name="Kuo A."/>
            <person name="Kusch H."/>
            <person name="LaButti K."/>
            <person name="Lagendijk E.L."/>
            <person name="Lapidus A."/>
            <person name="Levasseur A."/>
            <person name="Lindquist E."/>
            <person name="Lipzen A."/>
            <person name="Logrieco A.F."/>
            <person name="MacCabe A."/>
            <person name="Maekelae M.R."/>
            <person name="Malavazi I."/>
            <person name="Melin P."/>
            <person name="Meyer V."/>
            <person name="Mielnichuk N."/>
            <person name="Miskei M."/>
            <person name="Molnar A.P."/>
            <person name="Mule G."/>
            <person name="Ngan C.Y."/>
            <person name="Orejas M."/>
            <person name="Orosz E."/>
            <person name="Ouedraogo J.P."/>
            <person name="Overkamp K.M."/>
            <person name="Park H.-S."/>
            <person name="Perrone G."/>
            <person name="Piumi F."/>
            <person name="Punt P.J."/>
            <person name="Ram A.F."/>
            <person name="Ramon A."/>
            <person name="Rauscher S."/>
            <person name="Record E."/>
            <person name="Riano-Pachon D.M."/>
            <person name="Robert V."/>
            <person name="Roehrig J."/>
            <person name="Ruller R."/>
            <person name="Salamov A."/>
            <person name="Salih N.S."/>
            <person name="Samson R.A."/>
            <person name="Sandor E."/>
            <person name="Sanguinetti M."/>
            <person name="Schuetze T."/>
            <person name="Sepcic K."/>
            <person name="Shelest E."/>
            <person name="Sherlock G."/>
            <person name="Sophianopoulou V."/>
            <person name="Squina F.M."/>
            <person name="Sun H."/>
            <person name="Susca A."/>
            <person name="Todd R.B."/>
            <person name="Tsang A."/>
            <person name="Unkles S.E."/>
            <person name="van de Wiele N."/>
            <person name="van Rossen-Uffink D."/>
            <person name="Oliveira J.V."/>
            <person name="Vesth T.C."/>
            <person name="Visser J."/>
            <person name="Yu J.-H."/>
            <person name="Zhou M."/>
            <person name="Andersen M.R."/>
            <person name="Archer D.B."/>
            <person name="Baker S.E."/>
            <person name="Benoit I."/>
            <person name="Brakhage A.A."/>
            <person name="Braus G.H."/>
            <person name="Fischer R."/>
            <person name="Frisvad J.C."/>
            <person name="Goldman G.H."/>
            <person name="Houbraken J."/>
            <person name="Oakley B."/>
            <person name="Pocsi I."/>
            <person name="Scazzocchio C."/>
            <person name="Seiboth B."/>
            <person name="vanKuyk P.A."/>
            <person name="Wortman J."/>
            <person name="Dyer P.S."/>
            <person name="Grigoriev I.V."/>
        </authorList>
    </citation>
    <scope>NUCLEOTIDE SEQUENCE [LARGE SCALE GENOMIC DNA]</scope>
    <source>
        <strain evidence="11">ITEM 5010</strain>
    </source>
</reference>
<keyword evidence="11" id="KW-1185">Reference proteome</keyword>
<sequence length="533" mass="57529">MPLDEEGAKWSCEPCIRGHRSSKCQHFDRMMMKVPKAGRPLAKCPHPKGTCSCQKLYAFMIRIPKGSTCLCRPVYQVPANAAESVSTTPVPTAPAPSAAPHKIQKPVKRQIKTAPENLTKALSSIPEFGKQRLESGMPNPPPPYVAQQKRLSDSYNTVNQDSNSSHETPNQASEGKISQGSSCCSRKPQPPTPTPAPQVQRSCCGKPNLPTGNVEDVGHGGPVYLTPSDFGNGDANYMSSIPQVSTWQDFQAAKQSQYMQPFSLPVSETGLFPVADTVPHIAPKPLTFSPQQSFENYGLFQDSTTQSLSGYAQNAVSRPPSTGNEAEVAHNCSCGDGCQCLGCASHPFNNTTRQHVQEMGLLVSLNDDEQNLERLNTHRGSPLQGQLSDFTSLQYPYSNFGHPSGDSAQPIAMHSYAQQSTNSGPVNSGYSSPPTEYPGQQLMEPSEYYTLEYPVGLPSACADTTGNCQCGNDCTCVGCLTHSGHNGIALEPTIAANNWGQMDVPTFSMQSADTNTSQMPVFENFMVHPNSML</sequence>
<dbReference type="FunFam" id="3.90.430.10:FF:000001">
    <property type="entry name" value="Copper fist DNA-binding protein"/>
    <property type="match status" value="1"/>
</dbReference>
<keyword evidence="6" id="KW-0804">Transcription</keyword>
<dbReference type="Gene3D" id="3.90.430.10">
    <property type="entry name" value="Copper fist DNA-binding domain"/>
    <property type="match status" value="1"/>
</dbReference>
<dbReference type="SMART" id="SM00412">
    <property type="entry name" value="Cu_FIST"/>
    <property type="match status" value="1"/>
</dbReference>
<dbReference type="SMART" id="SM01090">
    <property type="entry name" value="Copper-fist"/>
    <property type="match status" value="1"/>
</dbReference>
<evidence type="ECO:0000256" key="6">
    <source>
        <dbReference type="ARBA" id="ARBA00023163"/>
    </source>
</evidence>
<dbReference type="PROSITE" id="PS50073">
    <property type="entry name" value="COPPER_FIST_2"/>
    <property type="match status" value="1"/>
</dbReference>
<evidence type="ECO:0000256" key="5">
    <source>
        <dbReference type="ARBA" id="ARBA00023015"/>
    </source>
</evidence>
<evidence type="ECO:0000256" key="7">
    <source>
        <dbReference type="ARBA" id="ARBA00023242"/>
    </source>
</evidence>
<dbReference type="InterPro" id="IPR051763">
    <property type="entry name" value="Copper_Homeo_Regul"/>
</dbReference>
<dbReference type="GO" id="GO:0005507">
    <property type="term" value="F:copper ion binding"/>
    <property type="evidence" value="ECO:0007669"/>
    <property type="project" value="InterPro"/>
</dbReference>
<dbReference type="Proteomes" id="UP000188318">
    <property type="component" value="Unassembled WGS sequence"/>
</dbReference>
<dbReference type="EMBL" id="KV907493">
    <property type="protein sequence ID" value="OOG00779.1"/>
    <property type="molecule type" value="Genomic_DNA"/>
</dbReference>
<feature type="region of interest" description="Disordered" evidence="8">
    <location>
        <begin position="86"/>
        <end position="108"/>
    </location>
</feature>
<evidence type="ECO:0000256" key="3">
    <source>
        <dbReference type="ARBA" id="ARBA00022833"/>
    </source>
</evidence>
<feature type="region of interest" description="Disordered" evidence="8">
    <location>
        <begin position="131"/>
        <end position="204"/>
    </location>
</feature>
<dbReference type="PANTHER" id="PTHR28088:SF9">
    <property type="entry name" value="TRANSCRIPTION FACTOR GRISEA, PUTATIVE (AFU_ORTHOLOGUE AFUA_1G13190)-RELATED"/>
    <property type="match status" value="1"/>
</dbReference>
<evidence type="ECO:0000256" key="4">
    <source>
        <dbReference type="ARBA" id="ARBA00023008"/>
    </source>
</evidence>
<evidence type="ECO:0000259" key="9">
    <source>
        <dbReference type="PROSITE" id="PS50073"/>
    </source>
</evidence>
<evidence type="ECO:0000256" key="2">
    <source>
        <dbReference type="ARBA" id="ARBA00022723"/>
    </source>
</evidence>
<comment type="subcellular location">
    <subcellularLocation>
        <location evidence="1">Nucleus</location>
    </subcellularLocation>
</comment>
<gene>
    <name evidence="10" type="ORF">ASPCADRAFT_202613</name>
</gene>
<keyword evidence="5" id="KW-0805">Transcription regulation</keyword>
<keyword evidence="7" id="KW-0539">Nucleus</keyword>
<organism evidence="10 11">
    <name type="scientific">Aspergillus carbonarius (strain ITEM 5010)</name>
    <dbReference type="NCBI Taxonomy" id="602072"/>
    <lineage>
        <taxon>Eukaryota</taxon>
        <taxon>Fungi</taxon>
        <taxon>Dikarya</taxon>
        <taxon>Ascomycota</taxon>
        <taxon>Pezizomycotina</taxon>
        <taxon>Eurotiomycetes</taxon>
        <taxon>Eurotiomycetidae</taxon>
        <taxon>Eurotiales</taxon>
        <taxon>Aspergillaceae</taxon>
        <taxon>Aspergillus</taxon>
        <taxon>Aspergillus subgen. Circumdati</taxon>
    </lineage>
</organism>
<proteinExistence type="predicted"/>
<evidence type="ECO:0000313" key="11">
    <source>
        <dbReference type="Proteomes" id="UP000188318"/>
    </source>
</evidence>
<evidence type="ECO:0000256" key="8">
    <source>
        <dbReference type="SAM" id="MobiDB-lite"/>
    </source>
</evidence>
<dbReference type="GO" id="GO:0045944">
    <property type="term" value="P:positive regulation of transcription by RNA polymerase II"/>
    <property type="evidence" value="ECO:0007669"/>
    <property type="project" value="TreeGrafter"/>
</dbReference>
<feature type="compositionally biased region" description="Polar residues" evidence="8">
    <location>
        <begin position="153"/>
        <end position="184"/>
    </location>
</feature>
<dbReference type="InterPro" id="IPR001083">
    <property type="entry name" value="Cu_fist_DNA-bd_dom"/>
</dbReference>
<dbReference type="OMA" id="AFMIRIP"/>
<dbReference type="InterPro" id="IPR036395">
    <property type="entry name" value="Cu_fist_DNA-bd_dom_sf"/>
</dbReference>
<protein>
    <recommendedName>
        <fullName evidence="9">Copper-fist domain-containing protein</fullName>
    </recommendedName>
</protein>